<keyword evidence="3 8" id="KW-0812">Transmembrane</keyword>
<evidence type="ECO:0000313" key="12">
    <source>
        <dbReference type="EMBL" id="KIE13650.1"/>
    </source>
</evidence>
<dbReference type="Gene3D" id="2.40.50.100">
    <property type="match status" value="1"/>
</dbReference>
<dbReference type="Pfam" id="PF25876">
    <property type="entry name" value="HH_MFP_RND"/>
    <property type="match status" value="1"/>
</dbReference>
<dbReference type="InterPro" id="IPR058792">
    <property type="entry name" value="Beta-barrel_RND_2"/>
</dbReference>
<feature type="transmembrane region" description="Helical" evidence="8">
    <location>
        <begin position="65"/>
        <end position="86"/>
    </location>
</feature>
<comment type="caution">
    <text evidence="12">The sequence shown here is derived from an EMBL/GenBank/DDBJ whole genome shotgun (WGS) entry which is preliminary data.</text>
</comment>
<reference evidence="12" key="1">
    <citation type="journal article" date="2015" name="Genome Announc.">
        <title>Draft Genome Sequence of Tolypothrix boutellei Strain VB521301.</title>
        <authorList>
            <person name="Chandrababunaidu M.M."/>
            <person name="Singh D."/>
            <person name="Sen D."/>
            <person name="Bhan S."/>
            <person name="Das S."/>
            <person name="Gupta A."/>
            <person name="Adhikary S.P."/>
            <person name="Tripathy S."/>
        </authorList>
    </citation>
    <scope>NUCLEOTIDE SEQUENCE</scope>
    <source>
        <strain evidence="12">VB521301</strain>
    </source>
</reference>
<feature type="domain" description="Multidrug resistance protein MdtA-like barrel-sandwich hybrid" evidence="10">
    <location>
        <begin position="107"/>
        <end position="364"/>
    </location>
</feature>
<dbReference type="Pfam" id="PF25917">
    <property type="entry name" value="BSH_RND"/>
    <property type="match status" value="1"/>
</dbReference>
<dbReference type="SUPFAM" id="SSF111369">
    <property type="entry name" value="HlyD-like secretion proteins"/>
    <property type="match status" value="3"/>
</dbReference>
<dbReference type="InterPro" id="IPR058624">
    <property type="entry name" value="MdtA-like_HH"/>
</dbReference>
<evidence type="ECO:0000256" key="6">
    <source>
        <dbReference type="SAM" id="Coils"/>
    </source>
</evidence>
<comment type="subcellular location">
    <subcellularLocation>
        <location evidence="1">Membrane</location>
        <topology evidence="1">Single-pass membrane protein</topology>
    </subcellularLocation>
</comment>
<keyword evidence="6" id="KW-0175">Coiled coil</keyword>
<evidence type="ECO:0000256" key="5">
    <source>
        <dbReference type="ARBA" id="ARBA00023136"/>
    </source>
</evidence>
<name>A0A0C1RNQ9_9CYAN</name>
<evidence type="ECO:0000256" key="1">
    <source>
        <dbReference type="ARBA" id="ARBA00004167"/>
    </source>
</evidence>
<evidence type="ECO:0000256" key="7">
    <source>
        <dbReference type="SAM" id="MobiDB-lite"/>
    </source>
</evidence>
<keyword evidence="4 8" id="KW-1133">Transmembrane helix</keyword>
<comment type="similarity">
    <text evidence="2">Belongs to the membrane fusion protein (MFP) (TC 8.A.1) family.</text>
</comment>
<feature type="coiled-coil region" evidence="6">
    <location>
        <begin position="197"/>
        <end position="328"/>
    </location>
</feature>
<dbReference type="STRING" id="1479485.DA73_0202955"/>
<evidence type="ECO:0000256" key="2">
    <source>
        <dbReference type="ARBA" id="ARBA00009477"/>
    </source>
</evidence>
<evidence type="ECO:0000256" key="4">
    <source>
        <dbReference type="ARBA" id="ARBA00022989"/>
    </source>
</evidence>
<proteinExistence type="inferred from homology"/>
<dbReference type="Gene3D" id="1.10.287.470">
    <property type="entry name" value="Helix hairpin bin"/>
    <property type="match status" value="2"/>
</dbReference>
<dbReference type="InterPro" id="IPR058625">
    <property type="entry name" value="MdtA-like_BSH"/>
</dbReference>
<feature type="domain" description="Multidrug resistance protein MdtA-like alpha-helical hairpin" evidence="9">
    <location>
        <begin position="207"/>
        <end position="278"/>
    </location>
</feature>
<dbReference type="EMBL" id="JHEG02000012">
    <property type="protein sequence ID" value="KIE13650.1"/>
    <property type="molecule type" value="Genomic_DNA"/>
</dbReference>
<feature type="region of interest" description="Disordered" evidence="7">
    <location>
        <begin position="1"/>
        <end position="54"/>
    </location>
</feature>
<feature type="compositionally biased region" description="Polar residues" evidence="7">
    <location>
        <begin position="1"/>
        <end position="42"/>
    </location>
</feature>
<protein>
    <submittedName>
        <fullName evidence="12">Secretion protein HlyD</fullName>
    </submittedName>
</protein>
<dbReference type="Gene3D" id="2.40.30.170">
    <property type="match status" value="1"/>
</dbReference>
<keyword evidence="5 8" id="KW-0472">Membrane</keyword>
<organism evidence="12">
    <name type="scientific">Tolypothrix bouteillei VB521301</name>
    <dbReference type="NCBI Taxonomy" id="1479485"/>
    <lineage>
        <taxon>Bacteria</taxon>
        <taxon>Bacillati</taxon>
        <taxon>Cyanobacteriota</taxon>
        <taxon>Cyanophyceae</taxon>
        <taxon>Nostocales</taxon>
        <taxon>Tolypothrichaceae</taxon>
        <taxon>Tolypothrix</taxon>
    </lineage>
</organism>
<dbReference type="RefSeq" id="WP_038073809.1">
    <property type="nucleotide sequence ID" value="NZ_JHEG04000001.1"/>
</dbReference>
<evidence type="ECO:0000259" key="9">
    <source>
        <dbReference type="Pfam" id="PF25876"/>
    </source>
</evidence>
<evidence type="ECO:0000256" key="8">
    <source>
        <dbReference type="SAM" id="Phobius"/>
    </source>
</evidence>
<evidence type="ECO:0000259" key="11">
    <source>
        <dbReference type="Pfam" id="PF25954"/>
    </source>
</evidence>
<sequence length="464" mass="49421">MDALNSSQPLSDGTEQNSYQPMDSSVVVTQNAEGTTLSPPTSLTVAAPPVLPPVTKPTRKPIRKLLLLGVLGIGGVVAAIYGYRWWQFASTHQDTDDAYITADIHPVNARINGTVTEVAVQDNQSVKVGTVLVKLDPDDYQVALLQAKAALDVAKQQADVAQANINVASTNAQGQTTQAQGNIDAATASISTAQASLSEAQEGVPAAQAQLAQVEANLAKAKLDYDRYNQLSNAGAIPRSEFDAAKAAYDALIAQRSATQEQVKQAQARVAQARENLKNAEAKLASTKGTLQEANSVKQQTIVNKRQYQAALAAVEQAQTQVKNAQLQLSYTAIVAPSAGMVGNKTVEVGQRVQPGQTLMSLVTEQPWVVANFKETQLAKMHPGQKVEIEIDSFPDRTFIGKVDSLSPASGARFALLPPDNATGNFTKVVQRIPVKIVFDPQSIKDYQTRISPGMSVVATVETP</sequence>
<dbReference type="Pfam" id="PF25954">
    <property type="entry name" value="Beta-barrel_RND_2"/>
    <property type="match status" value="1"/>
</dbReference>
<dbReference type="PANTHER" id="PTHR30386">
    <property type="entry name" value="MEMBRANE FUSION SUBUNIT OF EMRAB-TOLC MULTIDRUG EFFLUX PUMP"/>
    <property type="match status" value="1"/>
</dbReference>
<evidence type="ECO:0000259" key="10">
    <source>
        <dbReference type="Pfam" id="PF25917"/>
    </source>
</evidence>
<dbReference type="AlphaFoldDB" id="A0A0C1RNQ9"/>
<evidence type="ECO:0000256" key="3">
    <source>
        <dbReference type="ARBA" id="ARBA00022692"/>
    </source>
</evidence>
<dbReference type="PRINTS" id="PR01490">
    <property type="entry name" value="RTXTOXIND"/>
</dbReference>
<dbReference type="InterPro" id="IPR050739">
    <property type="entry name" value="MFP"/>
</dbReference>
<dbReference type="GO" id="GO:0016020">
    <property type="term" value="C:membrane"/>
    <property type="evidence" value="ECO:0007669"/>
    <property type="project" value="UniProtKB-SubCell"/>
</dbReference>
<gene>
    <name evidence="12" type="ORF">DA73_0202955</name>
</gene>
<feature type="domain" description="CusB-like beta-barrel" evidence="11">
    <location>
        <begin position="368"/>
        <end position="409"/>
    </location>
</feature>
<dbReference type="PANTHER" id="PTHR30386:SF26">
    <property type="entry name" value="TRANSPORT PROTEIN COMB"/>
    <property type="match status" value="1"/>
</dbReference>
<accession>A0A0C1RNQ9</accession>